<name>A0ABM3QWQ0_SPIOL</name>
<evidence type="ECO:0000313" key="3">
    <source>
        <dbReference type="Proteomes" id="UP000813463"/>
    </source>
</evidence>
<feature type="domain" description="Reverse transcriptase zinc-binding" evidence="2">
    <location>
        <begin position="360"/>
        <end position="449"/>
    </location>
</feature>
<dbReference type="InterPro" id="IPR002156">
    <property type="entry name" value="RNaseH_domain"/>
</dbReference>
<evidence type="ECO:0000259" key="2">
    <source>
        <dbReference type="Pfam" id="PF13966"/>
    </source>
</evidence>
<dbReference type="InterPro" id="IPR036397">
    <property type="entry name" value="RNaseH_sf"/>
</dbReference>
<feature type="domain" description="RNase H type-1" evidence="1">
    <location>
        <begin position="500"/>
        <end position="618"/>
    </location>
</feature>
<dbReference type="InterPro" id="IPR044730">
    <property type="entry name" value="RNase_H-like_dom_plant"/>
</dbReference>
<sequence length="633" mass="71304">MGLSLINLDRPVVFVREISYLLICSCSVWMSSLECFSWGNDLGFFQGIRLTRGGPQMTHLFFADDVLLFFIATTDSCSQLVKVLNRFCGISGQQLNLQKSHFKISPNTPVADQQGFKDIFKMQLVQNFGMHLGVPVDLVGKKHTNFQFLVNKVAGKISAWNSCHLPQPQKLILINYVLIVMVSHIFNCMEVPLSITTKLDSILTRFFWAGKSIKEIHWVSKKVLQLPKGLGGLGIRSASCLNKALLMKHVWRLSSNSQSMLSATVDRKFLKPLHIGIQALLVGRCLSWDMRGMGRAFNNVLRAKDWKVHHFIHPLGAGWNHERIQTAFEFQDARKIVGLELPTSDTEDFLYWDFHKSGKFTVKTAYAMLAVEESSDMINVPQNNIYKMLWSSGIHPKWKLFVWKLLHNGLATKVNLGRKGIQVSIFCDVCGCDEEDIQHLFRLCNSAQQGMSEHGFLLHRKHPNIGFLHPPEDTLVFPPGFFRAIISGMEDQGAPAIILVDGSWHKITGNAGMGWVLDGKYLQEGRILGGAQPGTSHSALQTEATTCLLGLWWASQSLITRVTILTDSHRLVELLRVDAMLDVQIMWTVAEIKKVGKTFSWCCVNKVDRQQVHKARELETAASTSHLCFNNFA</sequence>
<proteinExistence type="predicted"/>
<dbReference type="Pfam" id="PF13966">
    <property type="entry name" value="zf-RVT"/>
    <property type="match status" value="1"/>
</dbReference>
<dbReference type="PANTHER" id="PTHR33116:SF78">
    <property type="entry name" value="OS12G0587133 PROTEIN"/>
    <property type="match status" value="1"/>
</dbReference>
<dbReference type="CDD" id="cd06222">
    <property type="entry name" value="RNase_H_like"/>
    <property type="match status" value="1"/>
</dbReference>
<reference evidence="3" key="1">
    <citation type="journal article" date="2021" name="Nat. Commun.">
        <title>Genomic analyses provide insights into spinach domestication and the genetic basis of agronomic traits.</title>
        <authorList>
            <person name="Cai X."/>
            <person name="Sun X."/>
            <person name="Xu C."/>
            <person name="Sun H."/>
            <person name="Wang X."/>
            <person name="Ge C."/>
            <person name="Zhang Z."/>
            <person name="Wang Q."/>
            <person name="Fei Z."/>
            <person name="Jiao C."/>
            <person name="Wang Q."/>
        </authorList>
    </citation>
    <scope>NUCLEOTIDE SEQUENCE [LARGE SCALE GENOMIC DNA]</scope>
    <source>
        <strain evidence="3">cv. Varoflay</strain>
    </source>
</reference>
<dbReference type="InterPro" id="IPR026960">
    <property type="entry name" value="RVT-Znf"/>
</dbReference>
<dbReference type="PANTHER" id="PTHR33116">
    <property type="entry name" value="REVERSE TRANSCRIPTASE ZINC-BINDING DOMAIN-CONTAINING PROTEIN-RELATED-RELATED"/>
    <property type="match status" value="1"/>
</dbReference>
<dbReference type="Proteomes" id="UP000813463">
    <property type="component" value="Chromosome 1"/>
</dbReference>
<dbReference type="SUPFAM" id="SSF53098">
    <property type="entry name" value="Ribonuclease H-like"/>
    <property type="match status" value="1"/>
</dbReference>
<organism evidence="3 4">
    <name type="scientific">Spinacia oleracea</name>
    <name type="common">Spinach</name>
    <dbReference type="NCBI Taxonomy" id="3562"/>
    <lineage>
        <taxon>Eukaryota</taxon>
        <taxon>Viridiplantae</taxon>
        <taxon>Streptophyta</taxon>
        <taxon>Embryophyta</taxon>
        <taxon>Tracheophyta</taxon>
        <taxon>Spermatophyta</taxon>
        <taxon>Magnoliopsida</taxon>
        <taxon>eudicotyledons</taxon>
        <taxon>Gunneridae</taxon>
        <taxon>Pentapetalae</taxon>
        <taxon>Caryophyllales</taxon>
        <taxon>Chenopodiaceae</taxon>
        <taxon>Chenopodioideae</taxon>
        <taxon>Anserineae</taxon>
        <taxon>Spinacia</taxon>
    </lineage>
</organism>
<gene>
    <name evidence="4" type="primary">LOC130462850</name>
</gene>
<keyword evidence="3" id="KW-1185">Reference proteome</keyword>
<accession>A0ABM3QWQ0</accession>
<protein>
    <recommendedName>
        <fullName evidence="5">Reverse transcriptase zinc-binding domain-containing protein</fullName>
    </recommendedName>
</protein>
<evidence type="ECO:0008006" key="5">
    <source>
        <dbReference type="Google" id="ProtNLM"/>
    </source>
</evidence>
<evidence type="ECO:0000313" key="4">
    <source>
        <dbReference type="RefSeq" id="XP_056687786.1"/>
    </source>
</evidence>
<dbReference type="InterPro" id="IPR012337">
    <property type="entry name" value="RNaseH-like_sf"/>
</dbReference>
<evidence type="ECO:0000259" key="1">
    <source>
        <dbReference type="Pfam" id="PF13456"/>
    </source>
</evidence>
<dbReference type="Gene3D" id="3.30.420.10">
    <property type="entry name" value="Ribonuclease H-like superfamily/Ribonuclease H"/>
    <property type="match status" value="1"/>
</dbReference>
<dbReference type="GeneID" id="130462850"/>
<reference evidence="4" key="2">
    <citation type="submission" date="2025-08" db="UniProtKB">
        <authorList>
            <consortium name="RefSeq"/>
        </authorList>
    </citation>
    <scope>IDENTIFICATION</scope>
    <source>
        <tissue evidence="4">Leaf</tissue>
    </source>
</reference>
<dbReference type="Pfam" id="PF13456">
    <property type="entry name" value="RVT_3"/>
    <property type="match status" value="1"/>
</dbReference>
<dbReference type="RefSeq" id="XP_056687786.1">
    <property type="nucleotide sequence ID" value="XM_056831808.1"/>
</dbReference>